<feature type="compositionally biased region" description="Basic and acidic residues" evidence="2">
    <location>
        <begin position="449"/>
        <end position="464"/>
    </location>
</feature>
<feature type="coiled-coil region" evidence="1">
    <location>
        <begin position="154"/>
        <end position="268"/>
    </location>
</feature>
<evidence type="ECO:0000256" key="1">
    <source>
        <dbReference type="SAM" id="Coils"/>
    </source>
</evidence>
<protein>
    <submittedName>
        <fullName evidence="3">Uncharacterized protein</fullName>
    </submittedName>
</protein>
<gene>
    <name evidence="3" type="ORF">X801_04044</name>
</gene>
<sequence length="542" mass="62621">MITVSFAALGHFGIVYRRMAFSQKQFKFSNDLTQENYELRQKLELAQAMERTYLEEIESLRESVRTLQVEQSETITRPDPSSQTCRAEYEERLEHAAEQLASLTVELRSSKEREAQLCEKLSVAECRLEAISSEASLSTMEPNQPDPVVLLEEIARLNEELDTLKTDHRIERSKLERNLAELEEEKVSLQSDVCELNRHLKESRDELSDVRAQLEAIELQQAYEASNTRGNSAFSELEDRRIRAEELVKKQRNVIDDLRAQLVSVQAESNKKLDHHYSSTLSAMPPFCDDTSGYFSLSLKEEELRKLETRFRERDTQFTDNLVAERRRLMDENRTLQIQLQQFEELQVDNERRASTVSKAFNLRDSGQESLVNALERRIALLQRRLTEKTTLVDGLRDRMLKAHYMRRQIQTELWNQMDITNRLSEQLQKSQKQWLAQRAPLEPVSQSNEREALDVSSEGKSKGDILVQTATNFRDELSHQGRPDTENAGPSVWPSDTLISEPQDKDPQPQTKQSKTNVVHLGNLRNTQTKDTDTPPDCKPS</sequence>
<keyword evidence="4" id="KW-1185">Reference proteome</keyword>
<reference evidence="3 4" key="1">
    <citation type="submission" date="2015-03" db="EMBL/GenBank/DDBJ databases">
        <title>Draft genome of the nematode, Opisthorchis viverrini.</title>
        <authorList>
            <person name="Mitreva M."/>
        </authorList>
    </citation>
    <scope>NUCLEOTIDE SEQUENCE [LARGE SCALE GENOMIC DNA]</scope>
    <source>
        <strain evidence="3">Khon Kaen</strain>
    </source>
</reference>
<feature type="region of interest" description="Disordered" evidence="2">
    <location>
        <begin position="440"/>
        <end position="465"/>
    </location>
</feature>
<accession>A0A1S8X043</accession>
<evidence type="ECO:0000313" key="3">
    <source>
        <dbReference type="EMBL" id="OON20080.1"/>
    </source>
</evidence>
<organism evidence="3 4">
    <name type="scientific">Opisthorchis viverrini</name>
    <name type="common">Southeast Asian liver fluke</name>
    <dbReference type="NCBI Taxonomy" id="6198"/>
    <lineage>
        <taxon>Eukaryota</taxon>
        <taxon>Metazoa</taxon>
        <taxon>Spiralia</taxon>
        <taxon>Lophotrochozoa</taxon>
        <taxon>Platyhelminthes</taxon>
        <taxon>Trematoda</taxon>
        <taxon>Digenea</taxon>
        <taxon>Opisthorchiida</taxon>
        <taxon>Opisthorchiata</taxon>
        <taxon>Opisthorchiidae</taxon>
        <taxon>Opisthorchis</taxon>
    </lineage>
</organism>
<evidence type="ECO:0000313" key="4">
    <source>
        <dbReference type="Proteomes" id="UP000243686"/>
    </source>
</evidence>
<dbReference type="EMBL" id="KV892867">
    <property type="protein sequence ID" value="OON20080.1"/>
    <property type="molecule type" value="Genomic_DNA"/>
</dbReference>
<feature type="compositionally biased region" description="Basic and acidic residues" evidence="2">
    <location>
        <begin position="477"/>
        <end position="486"/>
    </location>
</feature>
<dbReference type="Proteomes" id="UP000243686">
    <property type="component" value="Unassembled WGS sequence"/>
</dbReference>
<name>A0A1S8X043_OPIVI</name>
<dbReference type="AlphaFoldDB" id="A0A1S8X043"/>
<keyword evidence="1" id="KW-0175">Coiled coil</keyword>
<feature type="coiled-coil region" evidence="1">
    <location>
        <begin position="50"/>
        <end position="113"/>
    </location>
</feature>
<proteinExistence type="predicted"/>
<feature type="region of interest" description="Disordered" evidence="2">
    <location>
        <begin position="477"/>
        <end position="542"/>
    </location>
</feature>
<evidence type="ECO:0000256" key="2">
    <source>
        <dbReference type="SAM" id="MobiDB-lite"/>
    </source>
</evidence>